<dbReference type="EMBL" id="JAWJWE010000037">
    <property type="protein sequence ID" value="KAK6626314.1"/>
    <property type="molecule type" value="Genomic_DNA"/>
</dbReference>
<organism evidence="2 3">
    <name type="scientific">Polyplax serrata</name>
    <name type="common">Common mouse louse</name>
    <dbReference type="NCBI Taxonomy" id="468196"/>
    <lineage>
        <taxon>Eukaryota</taxon>
        <taxon>Metazoa</taxon>
        <taxon>Ecdysozoa</taxon>
        <taxon>Arthropoda</taxon>
        <taxon>Hexapoda</taxon>
        <taxon>Insecta</taxon>
        <taxon>Pterygota</taxon>
        <taxon>Neoptera</taxon>
        <taxon>Paraneoptera</taxon>
        <taxon>Psocodea</taxon>
        <taxon>Troctomorpha</taxon>
        <taxon>Phthiraptera</taxon>
        <taxon>Anoplura</taxon>
        <taxon>Polyplacidae</taxon>
        <taxon>Polyplax</taxon>
    </lineage>
</organism>
<name>A0AAN8NYG9_POLSC</name>
<comment type="caution">
    <text evidence="2">The sequence shown here is derived from an EMBL/GenBank/DDBJ whole genome shotgun (WGS) entry which is preliminary data.</text>
</comment>
<dbReference type="AlphaFoldDB" id="A0AAN8NYG9"/>
<proteinExistence type="predicted"/>
<gene>
    <name evidence="2" type="ORF">RUM43_006625</name>
</gene>
<feature type="region of interest" description="Disordered" evidence="1">
    <location>
        <begin position="77"/>
        <end position="125"/>
    </location>
</feature>
<evidence type="ECO:0000313" key="2">
    <source>
        <dbReference type="EMBL" id="KAK6626314.1"/>
    </source>
</evidence>
<accession>A0AAN8NYG9</accession>
<dbReference type="Proteomes" id="UP001372834">
    <property type="component" value="Unassembled WGS sequence"/>
</dbReference>
<reference evidence="2 3" key="1">
    <citation type="submission" date="2023-10" db="EMBL/GenBank/DDBJ databases">
        <title>Genomes of two closely related lineages of the louse Polyplax serrata with different host specificities.</title>
        <authorList>
            <person name="Martinu J."/>
            <person name="Tarabai H."/>
            <person name="Stefka J."/>
            <person name="Hypsa V."/>
        </authorList>
    </citation>
    <scope>NUCLEOTIDE SEQUENCE [LARGE SCALE GENOMIC DNA]</scope>
    <source>
        <strain evidence="2">HR10_N</strain>
    </source>
</reference>
<sequence length="254" mass="29485">MDISEEEAAVAATNEALKIDPTHCDSDGNSDSSTFNRTSFRELLMNAIEDLQGTDKREQKATLKKLLTSIQTCFKGQRENNSRHSLPAVKVYHFKHKDSEDEEEEKKDEESNGENEEGEEETKMVTSVDLKAVLEKNKAREEILFGERRLNVMFKPIGRPKQNKPKPETASIGKIRLKLDEETMEEMDDYRRSFAEFTRNNIMYIRKNRTRPWELVGRMADHIIMDIIRDIASDFQNDSFLQSLYESELLEVIN</sequence>
<evidence type="ECO:0000256" key="1">
    <source>
        <dbReference type="SAM" id="MobiDB-lite"/>
    </source>
</evidence>
<feature type="compositionally biased region" description="Basic and acidic residues" evidence="1">
    <location>
        <begin position="17"/>
        <end position="26"/>
    </location>
</feature>
<feature type="compositionally biased region" description="Acidic residues" evidence="1">
    <location>
        <begin position="100"/>
        <end position="120"/>
    </location>
</feature>
<evidence type="ECO:0000313" key="3">
    <source>
        <dbReference type="Proteomes" id="UP001372834"/>
    </source>
</evidence>
<protein>
    <submittedName>
        <fullName evidence="2">Uncharacterized protein</fullName>
    </submittedName>
</protein>
<feature type="region of interest" description="Disordered" evidence="1">
    <location>
        <begin position="1"/>
        <end position="35"/>
    </location>
</feature>